<organism evidence="2 3">
    <name type="scientific">Thermoplasma acidophilum (strain ATCC 25905 / DSM 1728 / JCM 9062 / NBRC 15155 / AMRC-C165)</name>
    <dbReference type="NCBI Taxonomy" id="273075"/>
    <lineage>
        <taxon>Archaea</taxon>
        <taxon>Methanobacteriati</taxon>
        <taxon>Thermoplasmatota</taxon>
        <taxon>Thermoplasmata</taxon>
        <taxon>Thermoplasmatales</taxon>
        <taxon>Thermoplasmataceae</taxon>
        <taxon>Thermoplasma</taxon>
    </lineage>
</organism>
<dbReference type="InParanoid" id="Q9HK80"/>
<dbReference type="Proteomes" id="UP000001024">
    <property type="component" value="Chromosome"/>
</dbReference>
<dbReference type="RefSeq" id="WP_010901139.1">
    <property type="nucleotide sequence ID" value="NC_002578.1"/>
</dbReference>
<keyword evidence="1" id="KW-1133">Transmembrane helix</keyword>
<proteinExistence type="predicted"/>
<dbReference type="OrthoDB" id="383024at2157"/>
<accession>Q9HK80</accession>
<dbReference type="EnsemblBacteria" id="CAC11859">
    <property type="protein sequence ID" value="CAC11859"/>
    <property type="gene ID" value="CAC11859"/>
</dbReference>
<keyword evidence="1" id="KW-0812">Transmembrane</keyword>
<dbReference type="EMBL" id="AL445065">
    <property type="protein sequence ID" value="CAC11859.1"/>
    <property type="molecule type" value="Genomic_DNA"/>
</dbReference>
<evidence type="ECO:0000256" key="1">
    <source>
        <dbReference type="SAM" id="Phobius"/>
    </source>
</evidence>
<reference evidence="2 3" key="1">
    <citation type="journal article" date="2000" name="Nature">
        <title>The genome sequence of the thermoacidophilic scavenger Thermoplasma acidophilum.</title>
        <authorList>
            <person name="Ruepp A."/>
            <person name="Graml W."/>
            <person name="Santos-Martinez M.L."/>
            <person name="Koretke K.K."/>
            <person name="Volker C."/>
            <person name="Mewes H.W."/>
            <person name="Frishman D."/>
            <person name="Stocker S."/>
            <person name="Lupas A.N."/>
            <person name="Baumeister W."/>
        </authorList>
    </citation>
    <scope>NUCLEOTIDE SEQUENCE [LARGE SCALE GENOMIC DNA]</scope>
    <source>
        <strain evidence="3">ATCC 25905 / DSM 1728 / JCM 9062 / NBRC 15155 / AMRC-C165</strain>
    </source>
</reference>
<name>Q9HK80_THEAC</name>
<sequence>MAEAPRRKIKLIVIIVALILIAAFAIWYIHSTADRYGVNPGGPVRGLNVTSAYLEGYDFVFSNGSRIIISSPNMSMNIAIHPFIARDGSDFTDTVVYAELSVINNSVQKSVVLKDVCSNGSMTYIFSPEGNTVEIAYVISYVDGMYILFNFSLGMAHYIQAGGFSYHYNLTSPYYGNYTIVPVFWPPQVSYYSDQNIPGVISFNQLPLNDICYEEISITPGGDYLEFMTGPYNAQPNSYYSYNAFSLEVE</sequence>
<evidence type="ECO:0000313" key="3">
    <source>
        <dbReference type="Proteomes" id="UP000001024"/>
    </source>
</evidence>
<evidence type="ECO:0000313" key="2">
    <source>
        <dbReference type="EMBL" id="CAC11859.1"/>
    </source>
</evidence>
<keyword evidence="3" id="KW-1185">Reference proteome</keyword>
<protein>
    <submittedName>
        <fullName evidence="2">Uncharacterized protein</fullName>
    </submittedName>
</protein>
<gene>
    <name evidence="2" type="ordered locus">Ta0721</name>
</gene>
<dbReference type="PaxDb" id="273075-Ta0721"/>
<dbReference type="KEGG" id="tac:Ta0721"/>
<dbReference type="STRING" id="273075.gene:9571941"/>
<keyword evidence="1" id="KW-0472">Membrane</keyword>
<dbReference type="HOGENOM" id="CLU_1109543_0_0_2"/>
<feature type="transmembrane region" description="Helical" evidence="1">
    <location>
        <begin position="12"/>
        <end position="30"/>
    </location>
</feature>
<dbReference type="AlphaFoldDB" id="Q9HK80"/>